<dbReference type="RefSeq" id="WP_378774777.1">
    <property type="nucleotide sequence ID" value="NZ_JBHTMX010000031.1"/>
</dbReference>
<dbReference type="Proteomes" id="UP001597171">
    <property type="component" value="Unassembled WGS sequence"/>
</dbReference>
<keyword evidence="1" id="KW-1188">Viral release from host cell</keyword>
<dbReference type="EMBL" id="JBHTMX010000031">
    <property type="protein sequence ID" value="MFD1331569.1"/>
    <property type="molecule type" value="Genomic_DNA"/>
</dbReference>
<sequence length="443" mass="47626">MSSARRLRSALSGCDATAASEFLGALSPADGARLQGDWAVWARNDQLPPPGGWTTWLMLGGRGAGKTRAGAEWVRGLALGLDGFSARPVGRIALVAETYADLREVMIDGVSGLFAVHPRGERPSYEPSRKRLVWPNGAVAQGFSAEDPEALRGPQFEAAWCDEIAKWRRPEETWDMLQFGLRLGARPRQMATTTPRATPLLKRLLADRSVAVTRAATRDNAANLAPRFLEAVVGAYAGTRLGRQELDGEMLEEREDALWTRDDLERARVAEAPELVRIVVAVDPPAGGGRRSDACGLVAVGLGADGRAYVLADDTVAAPRPELWSARAVALWRRLEADALVAEVNQGGDMVRAVIAQVHPGVPVIAVRATRGKWLRAEPVAALYAQGRVRHVGAHPALEDEMAAFGLDGLANGRSPDRVDALVWAVTHLMLAVKGRGPRVLSL</sequence>
<dbReference type="InterPro" id="IPR027417">
    <property type="entry name" value="P-loop_NTPase"/>
</dbReference>
<dbReference type="Gene3D" id="3.40.50.300">
    <property type="entry name" value="P-loop containing nucleotide triphosphate hydrolases"/>
    <property type="match status" value="1"/>
</dbReference>
<dbReference type="Pfam" id="PF17289">
    <property type="entry name" value="Terminase_6C"/>
    <property type="match status" value="1"/>
</dbReference>
<gene>
    <name evidence="3" type="ORF">ACFQ4O_06100</name>
</gene>
<dbReference type="InterPro" id="IPR035421">
    <property type="entry name" value="Terminase_6C"/>
</dbReference>
<feature type="domain" description="Terminase large subunit gp17-like C-terminal" evidence="2">
    <location>
        <begin position="281"/>
        <end position="428"/>
    </location>
</feature>
<comment type="caution">
    <text evidence="3">The sequence shown here is derived from an EMBL/GenBank/DDBJ whole genome shotgun (WGS) entry which is preliminary data.</text>
</comment>
<dbReference type="Pfam" id="PF03237">
    <property type="entry name" value="Terminase_6N"/>
    <property type="match status" value="1"/>
</dbReference>
<evidence type="ECO:0000256" key="1">
    <source>
        <dbReference type="ARBA" id="ARBA00022612"/>
    </source>
</evidence>
<name>A0ABW3Z5P8_9HYPH</name>
<proteinExistence type="predicted"/>
<evidence type="ECO:0000259" key="2">
    <source>
        <dbReference type="Pfam" id="PF17289"/>
    </source>
</evidence>
<organism evidence="3 4">
    <name type="scientific">Methylopila musalis</name>
    <dbReference type="NCBI Taxonomy" id="1134781"/>
    <lineage>
        <taxon>Bacteria</taxon>
        <taxon>Pseudomonadati</taxon>
        <taxon>Pseudomonadota</taxon>
        <taxon>Alphaproteobacteria</taxon>
        <taxon>Hyphomicrobiales</taxon>
        <taxon>Methylopilaceae</taxon>
        <taxon>Methylopila</taxon>
    </lineage>
</organism>
<reference evidence="4" key="1">
    <citation type="journal article" date="2019" name="Int. J. Syst. Evol. Microbiol.">
        <title>The Global Catalogue of Microorganisms (GCM) 10K type strain sequencing project: providing services to taxonomists for standard genome sequencing and annotation.</title>
        <authorList>
            <consortium name="The Broad Institute Genomics Platform"/>
            <consortium name="The Broad Institute Genome Sequencing Center for Infectious Disease"/>
            <person name="Wu L."/>
            <person name="Ma J."/>
        </authorList>
    </citation>
    <scope>NUCLEOTIDE SEQUENCE [LARGE SCALE GENOMIC DNA]</scope>
    <source>
        <strain evidence="4">CCUG 61696</strain>
    </source>
</reference>
<accession>A0ABW3Z5P8</accession>
<keyword evidence="4" id="KW-1185">Reference proteome</keyword>
<evidence type="ECO:0000313" key="3">
    <source>
        <dbReference type="EMBL" id="MFD1331569.1"/>
    </source>
</evidence>
<protein>
    <submittedName>
        <fullName evidence="3">DNA-packaging protein</fullName>
    </submittedName>
</protein>
<evidence type="ECO:0000313" key="4">
    <source>
        <dbReference type="Proteomes" id="UP001597171"/>
    </source>
</evidence>